<dbReference type="PROSITE" id="PS51352">
    <property type="entry name" value="THIOREDOXIN_2"/>
    <property type="match status" value="1"/>
</dbReference>
<organism evidence="12 13">
    <name type="scientific">Armillaria solidipes</name>
    <dbReference type="NCBI Taxonomy" id="1076256"/>
    <lineage>
        <taxon>Eukaryota</taxon>
        <taxon>Fungi</taxon>
        <taxon>Dikarya</taxon>
        <taxon>Basidiomycota</taxon>
        <taxon>Agaricomycotina</taxon>
        <taxon>Agaricomycetes</taxon>
        <taxon>Agaricomycetidae</taxon>
        <taxon>Agaricales</taxon>
        <taxon>Marasmiineae</taxon>
        <taxon>Physalacriaceae</taxon>
        <taxon>Armillaria</taxon>
    </lineage>
</organism>
<feature type="domain" description="Thioredoxin" evidence="11">
    <location>
        <begin position="61"/>
        <end position="205"/>
    </location>
</feature>
<dbReference type="SUPFAM" id="SSF52833">
    <property type="entry name" value="Thioredoxin-like"/>
    <property type="match status" value="1"/>
</dbReference>
<evidence type="ECO:0000256" key="4">
    <source>
        <dbReference type="ARBA" id="ARBA00023002"/>
    </source>
</evidence>
<evidence type="ECO:0000256" key="10">
    <source>
        <dbReference type="SAM" id="MobiDB-lite"/>
    </source>
</evidence>
<evidence type="ECO:0000313" key="13">
    <source>
        <dbReference type="Proteomes" id="UP000218334"/>
    </source>
</evidence>
<dbReference type="Gene3D" id="3.40.30.10">
    <property type="entry name" value="Glutaredoxin"/>
    <property type="match status" value="1"/>
</dbReference>
<dbReference type="EMBL" id="KZ293472">
    <property type="protein sequence ID" value="PBK61841.1"/>
    <property type="molecule type" value="Genomic_DNA"/>
</dbReference>
<dbReference type="InterPro" id="IPR036249">
    <property type="entry name" value="Thioredoxin-like_sf"/>
</dbReference>
<dbReference type="InterPro" id="IPR013766">
    <property type="entry name" value="Thioredoxin_domain"/>
</dbReference>
<dbReference type="GO" id="GO:0034599">
    <property type="term" value="P:cellular response to oxidative stress"/>
    <property type="evidence" value="ECO:0007669"/>
    <property type="project" value="TreeGrafter"/>
</dbReference>
<dbReference type="PANTHER" id="PTHR42801">
    <property type="entry name" value="THIOREDOXIN-DEPENDENT PEROXIDE REDUCTASE"/>
    <property type="match status" value="1"/>
</dbReference>
<protein>
    <recommendedName>
        <fullName evidence="1">thioredoxin-dependent peroxiredoxin</fullName>
        <ecNumber evidence="1">1.11.1.24</ecNumber>
    </recommendedName>
    <alternativeName>
        <fullName evidence="7">Thioredoxin peroxidase</fullName>
    </alternativeName>
</protein>
<keyword evidence="6" id="KW-0676">Redox-active center</keyword>
<dbReference type="InterPro" id="IPR000866">
    <property type="entry name" value="AhpC/TSA"/>
</dbReference>
<feature type="region of interest" description="Disordered" evidence="10">
    <location>
        <begin position="1"/>
        <end position="57"/>
    </location>
</feature>
<keyword evidence="13" id="KW-1185">Reference proteome</keyword>
<dbReference type="GO" id="GO:0045454">
    <property type="term" value="P:cell redox homeostasis"/>
    <property type="evidence" value="ECO:0007669"/>
    <property type="project" value="TreeGrafter"/>
</dbReference>
<proteinExistence type="inferred from homology"/>
<keyword evidence="3" id="KW-0049">Antioxidant</keyword>
<comment type="catalytic activity">
    <reaction evidence="9">
        <text>a hydroperoxide + [thioredoxin]-dithiol = an alcohol + [thioredoxin]-disulfide + H2O</text>
        <dbReference type="Rhea" id="RHEA:62620"/>
        <dbReference type="Rhea" id="RHEA-COMP:10698"/>
        <dbReference type="Rhea" id="RHEA-COMP:10700"/>
        <dbReference type="ChEBI" id="CHEBI:15377"/>
        <dbReference type="ChEBI" id="CHEBI:29950"/>
        <dbReference type="ChEBI" id="CHEBI:30879"/>
        <dbReference type="ChEBI" id="CHEBI:35924"/>
        <dbReference type="ChEBI" id="CHEBI:50058"/>
        <dbReference type="EC" id="1.11.1.24"/>
    </reaction>
</comment>
<keyword evidence="5" id="KW-1015">Disulfide bond</keyword>
<evidence type="ECO:0000313" key="12">
    <source>
        <dbReference type="EMBL" id="PBK61841.1"/>
    </source>
</evidence>
<feature type="region of interest" description="Disordered" evidence="10">
    <location>
        <begin position="201"/>
        <end position="228"/>
    </location>
</feature>
<evidence type="ECO:0000256" key="6">
    <source>
        <dbReference type="ARBA" id="ARBA00023284"/>
    </source>
</evidence>
<name>A0A2H3ASU5_9AGAR</name>
<feature type="compositionally biased region" description="Basic and acidic residues" evidence="10">
    <location>
        <begin position="202"/>
        <end position="212"/>
    </location>
</feature>
<evidence type="ECO:0000256" key="7">
    <source>
        <dbReference type="ARBA" id="ARBA00032824"/>
    </source>
</evidence>
<evidence type="ECO:0000256" key="3">
    <source>
        <dbReference type="ARBA" id="ARBA00022862"/>
    </source>
</evidence>
<evidence type="ECO:0000256" key="9">
    <source>
        <dbReference type="ARBA" id="ARBA00049091"/>
    </source>
</evidence>
<keyword evidence="4" id="KW-0560">Oxidoreductase</keyword>
<feature type="compositionally biased region" description="Acidic residues" evidence="10">
    <location>
        <begin position="213"/>
        <end position="228"/>
    </location>
</feature>
<evidence type="ECO:0000259" key="11">
    <source>
        <dbReference type="PROSITE" id="PS51352"/>
    </source>
</evidence>
<dbReference type="Proteomes" id="UP000218334">
    <property type="component" value="Unassembled WGS sequence"/>
</dbReference>
<dbReference type="PANTHER" id="PTHR42801:SF23">
    <property type="entry name" value="PEROXIREDOXIN DOT5"/>
    <property type="match status" value="1"/>
</dbReference>
<dbReference type="GO" id="GO:0005737">
    <property type="term" value="C:cytoplasm"/>
    <property type="evidence" value="ECO:0007669"/>
    <property type="project" value="TreeGrafter"/>
</dbReference>
<accession>A0A2H3ASU5</accession>
<evidence type="ECO:0000256" key="1">
    <source>
        <dbReference type="ARBA" id="ARBA00013017"/>
    </source>
</evidence>
<sequence>MARKTAADTTTIEPRRSTRISSQPAPKAKRKADGEGSRVKKKTKKEADDSDESPQETVEQLQIGSSLAGLSITLPNQSGEDVEIGTIASEWGVVLFLVPRADTPGCTQQACAYRDAYDKFTEAGYDVYCLSADEPGKQGKWKDKKSLPYNLLSDPKRAFISALGAGTTKTSRSHFVFAKGGVMIDKRMPVKPADSFKLALEAIHKESEKDEGSDKEEEDKKDEGDDGA</sequence>
<evidence type="ECO:0000256" key="5">
    <source>
        <dbReference type="ARBA" id="ARBA00023157"/>
    </source>
</evidence>
<dbReference type="CDD" id="cd03017">
    <property type="entry name" value="PRX_BCP"/>
    <property type="match status" value="1"/>
</dbReference>
<dbReference type="GO" id="GO:0008379">
    <property type="term" value="F:thioredoxin peroxidase activity"/>
    <property type="evidence" value="ECO:0007669"/>
    <property type="project" value="TreeGrafter"/>
</dbReference>
<gene>
    <name evidence="12" type="ORF">ARMSODRAFT_981220</name>
</gene>
<reference evidence="13" key="1">
    <citation type="journal article" date="2017" name="Nat. Ecol. Evol.">
        <title>Genome expansion and lineage-specific genetic innovations in the forest pathogenic fungi Armillaria.</title>
        <authorList>
            <person name="Sipos G."/>
            <person name="Prasanna A.N."/>
            <person name="Walter M.C."/>
            <person name="O'Connor E."/>
            <person name="Balint B."/>
            <person name="Krizsan K."/>
            <person name="Kiss B."/>
            <person name="Hess J."/>
            <person name="Varga T."/>
            <person name="Slot J."/>
            <person name="Riley R."/>
            <person name="Boka B."/>
            <person name="Rigling D."/>
            <person name="Barry K."/>
            <person name="Lee J."/>
            <person name="Mihaltcheva S."/>
            <person name="LaButti K."/>
            <person name="Lipzen A."/>
            <person name="Waldron R."/>
            <person name="Moloney N.M."/>
            <person name="Sperisen C."/>
            <person name="Kredics L."/>
            <person name="Vagvoelgyi C."/>
            <person name="Patrignani A."/>
            <person name="Fitzpatrick D."/>
            <person name="Nagy I."/>
            <person name="Doyle S."/>
            <person name="Anderson J.B."/>
            <person name="Grigoriev I.V."/>
            <person name="Gueldener U."/>
            <person name="Muensterkoetter M."/>
            <person name="Nagy L.G."/>
        </authorList>
    </citation>
    <scope>NUCLEOTIDE SEQUENCE [LARGE SCALE GENOMIC DNA]</scope>
    <source>
        <strain evidence="13">28-4</strain>
    </source>
</reference>
<dbReference type="STRING" id="1076256.A0A2H3ASU5"/>
<dbReference type="InterPro" id="IPR050924">
    <property type="entry name" value="Peroxiredoxin_BCP/PrxQ"/>
</dbReference>
<keyword evidence="2" id="KW-0575">Peroxidase</keyword>
<evidence type="ECO:0000256" key="2">
    <source>
        <dbReference type="ARBA" id="ARBA00022559"/>
    </source>
</evidence>
<dbReference type="AlphaFoldDB" id="A0A2H3ASU5"/>
<evidence type="ECO:0000256" key="8">
    <source>
        <dbReference type="ARBA" id="ARBA00038489"/>
    </source>
</evidence>
<dbReference type="EC" id="1.11.1.24" evidence="1"/>
<comment type="similarity">
    <text evidence="8">Belongs to the peroxiredoxin family. BCP/PrxQ subfamily.</text>
</comment>
<dbReference type="Pfam" id="PF00578">
    <property type="entry name" value="AhpC-TSA"/>
    <property type="match status" value="1"/>
</dbReference>